<dbReference type="PROSITE" id="PS51819">
    <property type="entry name" value="VOC"/>
    <property type="match status" value="1"/>
</dbReference>
<dbReference type="EMBL" id="KI660274">
    <property type="protein sequence ID" value="ETN75774.1"/>
    <property type="molecule type" value="Genomic_DNA"/>
</dbReference>
<evidence type="ECO:0000256" key="12">
    <source>
        <dbReference type="PIRSR" id="PIRSR604361-3"/>
    </source>
</evidence>
<dbReference type="Gene3D" id="3.10.180.10">
    <property type="entry name" value="2,3-Dihydroxybiphenyl 1,2-Dioxygenase, domain 1"/>
    <property type="match status" value="1"/>
</dbReference>
<evidence type="ECO:0000259" key="13">
    <source>
        <dbReference type="PROSITE" id="PS51819"/>
    </source>
</evidence>
<evidence type="ECO:0000256" key="1">
    <source>
        <dbReference type="ARBA" id="ARBA00005008"/>
    </source>
</evidence>
<evidence type="ECO:0000313" key="14">
    <source>
        <dbReference type="EMBL" id="ETN75774.1"/>
    </source>
</evidence>
<gene>
    <name evidence="14" type="ORF">NECAME_12146</name>
</gene>
<dbReference type="OrthoDB" id="16820at2759"/>
<evidence type="ECO:0000256" key="9">
    <source>
        <dbReference type="ARBA" id="ARBA00032460"/>
    </source>
</evidence>
<evidence type="ECO:0000256" key="3">
    <source>
        <dbReference type="ARBA" id="ARBA00012081"/>
    </source>
</evidence>
<comment type="cofactor">
    <cofactor evidence="12">
        <name>Zn(2+)</name>
        <dbReference type="ChEBI" id="CHEBI:29105"/>
    </cofactor>
    <text evidence="12">Binds 1 zinc ion per subunit. In the homodimer, two zinc ions are bound between subunits.</text>
</comment>
<dbReference type="EC" id="4.4.1.5" evidence="3"/>
<dbReference type="PANTHER" id="PTHR10374">
    <property type="entry name" value="LACTOYLGLUTATHIONE LYASE GLYOXALASE I"/>
    <property type="match status" value="1"/>
</dbReference>
<feature type="binding site" evidence="12">
    <location>
        <position position="157"/>
    </location>
    <ligand>
        <name>Zn(2+)</name>
        <dbReference type="ChEBI" id="CHEBI:29105"/>
        <note>ligand shared between dimeric partners</note>
    </ligand>
</feature>
<feature type="active site" description="Proton donor/acceptor" evidence="11">
    <location>
        <position position="296"/>
    </location>
</feature>
<comment type="similarity">
    <text evidence="2">Belongs to the glyoxalase I family.</text>
</comment>
<dbReference type="CDD" id="cd07233">
    <property type="entry name" value="GlxI_Zn"/>
    <property type="match status" value="1"/>
</dbReference>
<proteinExistence type="inferred from homology"/>
<dbReference type="UniPathway" id="UPA00619">
    <property type="reaction ID" value="UER00675"/>
</dbReference>
<evidence type="ECO:0000256" key="5">
    <source>
        <dbReference type="ARBA" id="ARBA00022833"/>
    </source>
</evidence>
<feature type="binding site" evidence="12">
    <location>
        <position position="296"/>
    </location>
    <ligand>
        <name>Zn(2+)</name>
        <dbReference type="ChEBI" id="CHEBI:29105"/>
        <note>ligand shared between dimeric partners</note>
    </ligand>
</feature>
<evidence type="ECO:0000256" key="2">
    <source>
        <dbReference type="ARBA" id="ARBA00010363"/>
    </source>
</evidence>
<dbReference type="InterPro" id="IPR037523">
    <property type="entry name" value="VOC_core"/>
</dbReference>
<evidence type="ECO:0000256" key="11">
    <source>
        <dbReference type="PIRSR" id="PIRSR604361-1"/>
    </source>
</evidence>
<dbReference type="InterPro" id="IPR004361">
    <property type="entry name" value="Glyoxalase_1"/>
</dbReference>
<evidence type="ECO:0000256" key="4">
    <source>
        <dbReference type="ARBA" id="ARBA00022723"/>
    </source>
</evidence>
<dbReference type="STRING" id="51031.W2T2L2"/>
<protein>
    <recommendedName>
        <fullName evidence="3">lactoylglutathione lyase</fullName>
        <ecNumber evidence="3">4.4.1.5</ecNumber>
    </recommendedName>
    <alternativeName>
        <fullName evidence="8">Aldoketomutase</fullName>
    </alternativeName>
    <alternativeName>
        <fullName evidence="7">Ketone-aldehyde mutase</fullName>
    </alternativeName>
    <alternativeName>
        <fullName evidence="9">Methylglyoxalase</fullName>
    </alternativeName>
    <alternativeName>
        <fullName evidence="10">S-D-lactoylglutathione methylglyoxal lyase</fullName>
    </alternativeName>
</protein>
<organism evidence="14 15">
    <name type="scientific">Necator americanus</name>
    <name type="common">Human hookworm</name>
    <dbReference type="NCBI Taxonomy" id="51031"/>
    <lineage>
        <taxon>Eukaryota</taxon>
        <taxon>Metazoa</taxon>
        <taxon>Ecdysozoa</taxon>
        <taxon>Nematoda</taxon>
        <taxon>Chromadorea</taxon>
        <taxon>Rhabditida</taxon>
        <taxon>Rhabditina</taxon>
        <taxon>Rhabditomorpha</taxon>
        <taxon>Strongyloidea</taxon>
        <taxon>Ancylostomatidae</taxon>
        <taxon>Bunostominae</taxon>
        <taxon>Necator</taxon>
    </lineage>
</organism>
<evidence type="ECO:0000256" key="8">
    <source>
        <dbReference type="ARBA" id="ARBA00030892"/>
    </source>
</evidence>
<dbReference type="InterPro" id="IPR029068">
    <property type="entry name" value="Glyas_Bleomycin-R_OHBP_Dase"/>
</dbReference>
<dbReference type="SUPFAM" id="SSF54593">
    <property type="entry name" value="Glyoxalase/Bleomycin resistance protein/Dihydroxybiphenyl dioxygenase"/>
    <property type="match status" value="1"/>
</dbReference>
<keyword evidence="6 14" id="KW-0456">Lyase</keyword>
<dbReference type="InterPro" id="IPR004360">
    <property type="entry name" value="Glyas_Fos-R_dOase_dom"/>
</dbReference>
<accession>W2T2L2</accession>
<dbReference type="KEGG" id="nai:NECAME_12146"/>
<dbReference type="Pfam" id="PF00903">
    <property type="entry name" value="Glyoxalase"/>
    <property type="match status" value="1"/>
</dbReference>
<feature type="domain" description="VOC" evidence="13">
    <location>
        <begin position="154"/>
        <end position="300"/>
    </location>
</feature>
<dbReference type="PANTHER" id="PTHR10374:SF30">
    <property type="entry name" value="LACTOYLGLUTATHIONE LYASE"/>
    <property type="match status" value="1"/>
</dbReference>
<comment type="pathway">
    <text evidence="1">Secondary metabolite metabolism; methylglyoxal degradation; (R)-lactate from methylglyoxal: step 1/2.</text>
</comment>
<dbReference type="PROSITE" id="PS00934">
    <property type="entry name" value="GLYOXALASE_I_1"/>
    <property type="match status" value="1"/>
</dbReference>
<name>W2T2L2_NECAM</name>
<dbReference type="NCBIfam" id="TIGR00068">
    <property type="entry name" value="glyox_I"/>
    <property type="match status" value="1"/>
</dbReference>
<reference evidence="15" key="1">
    <citation type="journal article" date="2014" name="Nat. Genet.">
        <title>Genome of the human hookworm Necator americanus.</title>
        <authorList>
            <person name="Tang Y.T."/>
            <person name="Gao X."/>
            <person name="Rosa B.A."/>
            <person name="Abubucker S."/>
            <person name="Hallsworth-Pepin K."/>
            <person name="Martin J."/>
            <person name="Tyagi R."/>
            <person name="Heizer E."/>
            <person name="Zhang X."/>
            <person name="Bhonagiri-Palsikar V."/>
            <person name="Minx P."/>
            <person name="Warren W.C."/>
            <person name="Wang Q."/>
            <person name="Zhan B."/>
            <person name="Hotez P.J."/>
            <person name="Sternberg P.W."/>
            <person name="Dougall A."/>
            <person name="Gaze S.T."/>
            <person name="Mulvenna J."/>
            <person name="Sotillo J."/>
            <person name="Ranganathan S."/>
            <person name="Rabelo E.M."/>
            <person name="Wilson R.K."/>
            <person name="Felgner P.L."/>
            <person name="Bethony J."/>
            <person name="Hawdon J.M."/>
            <person name="Gasser R.B."/>
            <person name="Loukas A."/>
            <person name="Mitreva M."/>
        </authorList>
    </citation>
    <scope>NUCLEOTIDE SEQUENCE [LARGE SCALE GENOMIC DNA]</scope>
</reference>
<dbReference type="Proteomes" id="UP000053676">
    <property type="component" value="Unassembled WGS sequence"/>
</dbReference>
<dbReference type="AlphaFoldDB" id="W2T2L2"/>
<keyword evidence="4 12" id="KW-0479">Metal-binding</keyword>
<keyword evidence="5 12" id="KW-0862">Zinc</keyword>
<sequence length="303" mass="34835">MRVWAFMRLSSVLRVIIRGPDGQPIWREVSDLRLPKGGKTLSYRQNSLIVFFVAVGLFGYCTVQQEVNPDSKWAEIYRGLTREPLKWLGADKTEAKPAPNLSAHLKFHHLMRCVPWMFLPLTGDFHVRNEQMVLGSDMVAELIGDPAPETKDFYFQQTMLRIKDPRKSLPFYTKVLGMRLLKQMDFAAGQFSLYFMGYKNADEIPSGDNERRHFALSTLATIELTHNWGTENQPDFSYHNGNKEPRGFGHIGIVVPDVEKACERFEKMGVQFIKKPQDGTMKGLAFIQDPDGYWIEIFNPNRV</sequence>
<dbReference type="GO" id="GO:0046872">
    <property type="term" value="F:metal ion binding"/>
    <property type="evidence" value="ECO:0007669"/>
    <property type="project" value="UniProtKB-KW"/>
</dbReference>
<evidence type="ECO:0000256" key="10">
    <source>
        <dbReference type="ARBA" id="ARBA00033298"/>
    </source>
</evidence>
<dbReference type="GO" id="GO:0004462">
    <property type="term" value="F:lactoylglutathione lyase activity"/>
    <property type="evidence" value="ECO:0007669"/>
    <property type="project" value="UniProtKB-EC"/>
</dbReference>
<evidence type="ECO:0000256" key="7">
    <source>
        <dbReference type="ARBA" id="ARBA00030291"/>
    </source>
</evidence>
<evidence type="ECO:0000313" key="15">
    <source>
        <dbReference type="Proteomes" id="UP000053676"/>
    </source>
</evidence>
<feature type="binding site" evidence="12">
    <location>
        <position position="223"/>
    </location>
    <ligand>
        <name>Zn(2+)</name>
        <dbReference type="ChEBI" id="CHEBI:29105"/>
        <note>ligand shared between dimeric partners</note>
    </ligand>
</feature>
<keyword evidence="15" id="KW-1185">Reference proteome</keyword>
<feature type="binding site" evidence="12">
    <location>
        <position position="250"/>
    </location>
    <ligand>
        <name>Zn(2+)</name>
        <dbReference type="ChEBI" id="CHEBI:29105"/>
        <note>ligand shared between dimeric partners</note>
    </ligand>
</feature>
<dbReference type="InterPro" id="IPR018146">
    <property type="entry name" value="Glyoxalase_1_CS"/>
</dbReference>
<evidence type="ECO:0000256" key="6">
    <source>
        <dbReference type="ARBA" id="ARBA00023239"/>
    </source>
</evidence>